<dbReference type="InterPro" id="IPR009003">
    <property type="entry name" value="Peptidase_S1_PA"/>
</dbReference>
<gene>
    <name evidence="1" type="ORF">N5J77_00625</name>
</gene>
<dbReference type="InterPro" id="IPR043504">
    <property type="entry name" value="Peptidase_S1_PA_chymotrypsin"/>
</dbReference>
<name>A0AA42WS63_SPHYA</name>
<dbReference type="Proteomes" id="UP001162318">
    <property type="component" value="Unassembled WGS sequence"/>
</dbReference>
<protein>
    <submittedName>
        <fullName evidence="1">Trypsin-like peptidase domain-containing protein</fullName>
    </submittedName>
</protein>
<accession>A0AA42WS63</accession>
<dbReference type="EMBL" id="JAOCKX010000001">
    <property type="protein sequence ID" value="MDH2129611.1"/>
    <property type="molecule type" value="Genomic_DNA"/>
</dbReference>
<reference evidence="1" key="1">
    <citation type="submission" date="2022-09" db="EMBL/GenBank/DDBJ databases">
        <title>Intensive care unit water sources are persistently colonized with multi-drug resistant bacteria and are the site of extensive horizontal gene transfer of antibiotic resistance genes.</title>
        <authorList>
            <person name="Diorio-Toth L."/>
        </authorList>
    </citation>
    <scope>NUCLEOTIDE SEQUENCE</scope>
    <source>
        <strain evidence="1">GD03659</strain>
    </source>
</reference>
<proteinExistence type="predicted"/>
<dbReference type="SUPFAM" id="SSF50494">
    <property type="entry name" value="Trypsin-like serine proteases"/>
    <property type="match status" value="1"/>
</dbReference>
<dbReference type="Gene3D" id="2.40.10.10">
    <property type="entry name" value="Trypsin-like serine proteases"/>
    <property type="match status" value="1"/>
</dbReference>
<organism evidence="1 2">
    <name type="scientific">Sphingobium yanoikuyae</name>
    <name type="common">Sphingomonas yanoikuyae</name>
    <dbReference type="NCBI Taxonomy" id="13690"/>
    <lineage>
        <taxon>Bacteria</taxon>
        <taxon>Pseudomonadati</taxon>
        <taxon>Pseudomonadota</taxon>
        <taxon>Alphaproteobacteria</taxon>
        <taxon>Sphingomonadales</taxon>
        <taxon>Sphingomonadaceae</taxon>
        <taxon>Sphingobium</taxon>
    </lineage>
</organism>
<evidence type="ECO:0000313" key="1">
    <source>
        <dbReference type="EMBL" id="MDH2129611.1"/>
    </source>
</evidence>
<dbReference type="RefSeq" id="WP_066768661.1">
    <property type="nucleotide sequence ID" value="NZ_JAOCKX010000001.1"/>
</dbReference>
<dbReference type="AlphaFoldDB" id="A0AA42WS63"/>
<comment type="caution">
    <text evidence="1">The sequence shown here is derived from an EMBL/GenBank/DDBJ whole genome shotgun (WGS) entry which is preliminary data.</text>
</comment>
<evidence type="ECO:0000313" key="2">
    <source>
        <dbReference type="Proteomes" id="UP001162318"/>
    </source>
</evidence>
<sequence>MHEQRAKLLAGILAASETTDGPRAECLSMAEGAGVPSDSNVILDRVTAQLEALSGGSGGGDAVPPGTGPCAAVEPARKRALDLLLAHAEPALQKIKSRDFSLGPDELCAMEAIIIADGSRPSFLLSGGRVAMDDPFVGEWEGSLVASRDAVERVAKAVGRIQPAGGNASYYIGSGTLVDRAERLVITNFHVIEQARTLHGIAMHDDGGRLVVEGDFEIDFAAESGVLDTRRFRIAEVRLPEGAGAVFGGIDAAVCRLEPLDDGVTLPDAVRPLSPSAQYATGEISSMALIGFPGEPAKNKGDKVDWNFVIAELFGRRFGVKRLAPGRFRHGLGTHPLDTGKRAISHDATTFGGASGALVVAWLDDGAPGFALHFGGETVESNYALSFARAQAALEPLGVPFG</sequence>